<protein>
    <submittedName>
        <fullName evidence="1">Uncharacterized protein</fullName>
    </submittedName>
</protein>
<organism evidence="1">
    <name type="scientific">uncultured Flavobacteriia bacterium</name>
    <dbReference type="NCBI Taxonomy" id="212695"/>
    <lineage>
        <taxon>Bacteria</taxon>
        <taxon>Pseudomonadati</taxon>
        <taxon>Bacteroidota</taxon>
        <taxon>Flavobacteriia</taxon>
        <taxon>environmental samples</taxon>
    </lineage>
</organism>
<name>F4MMB9_9BACT</name>
<proteinExistence type="predicted"/>
<reference evidence="1" key="2">
    <citation type="journal article" date="2012" name="Environ. Microbiol.">
        <title>Genomic content of uncultured Bacteroidetes from contrasting oceanic provinces in the North Atlantic Ocean.</title>
        <authorList>
            <person name="Gomez-Pereira P.R."/>
            <person name="Schuler M."/>
            <person name="Fuchs B.M."/>
            <person name="Bennke C."/>
            <person name="Teeling H."/>
            <person name="Waldmann J."/>
            <person name="Richter M."/>
            <person name="Barbe V."/>
            <person name="Bataille E."/>
            <person name="Glockner F.O."/>
            <person name="Amann R."/>
        </authorList>
    </citation>
    <scope>NUCLEOTIDE SEQUENCE</scope>
</reference>
<reference evidence="1" key="1">
    <citation type="submission" date="2010-05" db="EMBL/GenBank/DDBJ databases">
        <authorList>
            <person name="Genoscope - CEA"/>
        </authorList>
    </citation>
    <scope>NUCLEOTIDE SEQUENCE</scope>
</reference>
<gene>
    <name evidence="1" type="ORF">S3_933_0028</name>
</gene>
<accession>F4MMB9</accession>
<sequence length="71" mass="8045">MYFVDYEGVISKEVEGGQHPVGFKKDSDKPRFDWIFVKEGNSYGVDSEGRLWAFSTDGEFHIVGQAVKVVE</sequence>
<dbReference type="EMBL" id="FQ032815">
    <property type="protein sequence ID" value="CBL87287.1"/>
    <property type="molecule type" value="Genomic_DNA"/>
</dbReference>
<dbReference type="AlphaFoldDB" id="F4MMB9"/>
<evidence type="ECO:0000313" key="1">
    <source>
        <dbReference type="EMBL" id="CBL87287.1"/>
    </source>
</evidence>